<name>A0ACC0NMF1_RHOML</name>
<dbReference type="Proteomes" id="UP001062846">
    <property type="component" value="Chromosome 5"/>
</dbReference>
<evidence type="ECO:0000313" key="2">
    <source>
        <dbReference type="Proteomes" id="UP001062846"/>
    </source>
</evidence>
<sequence length="260" mass="29623">METMSPLESLDAFVVSASRAFCSPLAIFIQIQIMLLLWRRRLPGGILLCVGRMIMLPLPLYPIGISFMSMAYYKNLENDVLVLRSDDSFCMAREYFLEERSELLEVVFLATLYTVDIPRAVKESIFDEVIRLARSMVVDDGNNVVHRQVLPMTVEIVISENEEEMSARTLRDSRVDEAFPNIQPEAVGEWAIPQVTGGLEKVALESCSVKPRCAICLDTILVRNRMPCSHIYHGHCIYRWLRKSSLCPLCRFAMPCNLLL</sequence>
<reference evidence="1" key="1">
    <citation type="submission" date="2022-02" db="EMBL/GenBank/DDBJ databases">
        <title>Plant Genome Project.</title>
        <authorList>
            <person name="Zhang R.-G."/>
        </authorList>
    </citation>
    <scope>NUCLEOTIDE SEQUENCE</scope>
    <source>
        <strain evidence="1">AT1</strain>
    </source>
</reference>
<comment type="caution">
    <text evidence="1">The sequence shown here is derived from an EMBL/GenBank/DDBJ whole genome shotgun (WGS) entry which is preliminary data.</text>
</comment>
<protein>
    <submittedName>
        <fullName evidence="1">Uncharacterized protein</fullName>
    </submittedName>
</protein>
<evidence type="ECO:0000313" key="1">
    <source>
        <dbReference type="EMBL" id="KAI8553752.1"/>
    </source>
</evidence>
<gene>
    <name evidence="1" type="ORF">RHMOL_Rhmol05G0040600</name>
</gene>
<organism evidence="1 2">
    <name type="scientific">Rhododendron molle</name>
    <name type="common">Chinese azalea</name>
    <name type="synonym">Azalea mollis</name>
    <dbReference type="NCBI Taxonomy" id="49168"/>
    <lineage>
        <taxon>Eukaryota</taxon>
        <taxon>Viridiplantae</taxon>
        <taxon>Streptophyta</taxon>
        <taxon>Embryophyta</taxon>
        <taxon>Tracheophyta</taxon>
        <taxon>Spermatophyta</taxon>
        <taxon>Magnoliopsida</taxon>
        <taxon>eudicotyledons</taxon>
        <taxon>Gunneridae</taxon>
        <taxon>Pentapetalae</taxon>
        <taxon>asterids</taxon>
        <taxon>Ericales</taxon>
        <taxon>Ericaceae</taxon>
        <taxon>Ericoideae</taxon>
        <taxon>Rhodoreae</taxon>
        <taxon>Rhododendron</taxon>
    </lineage>
</organism>
<keyword evidence="2" id="KW-1185">Reference proteome</keyword>
<proteinExistence type="predicted"/>
<accession>A0ACC0NMF1</accession>
<dbReference type="EMBL" id="CM046392">
    <property type="protein sequence ID" value="KAI8553752.1"/>
    <property type="molecule type" value="Genomic_DNA"/>
</dbReference>